<dbReference type="PANTHER" id="PTHR43763:SF6">
    <property type="entry name" value="XAA-PRO AMINOPEPTIDASE 1"/>
    <property type="match status" value="1"/>
</dbReference>
<dbReference type="EMBL" id="CP003326">
    <property type="protein sequence ID" value="AFS77424.1"/>
    <property type="molecule type" value="Genomic_DNA"/>
</dbReference>
<dbReference type="KEGG" id="cad:Curi_c03490"/>
<dbReference type="GO" id="GO:0046872">
    <property type="term" value="F:metal ion binding"/>
    <property type="evidence" value="ECO:0007669"/>
    <property type="project" value="UniProtKB-KW"/>
</dbReference>
<evidence type="ECO:0000256" key="2">
    <source>
        <dbReference type="ARBA" id="ARBA00022723"/>
    </source>
</evidence>
<dbReference type="InterPro" id="IPR000587">
    <property type="entry name" value="Creatinase_N"/>
</dbReference>
<dbReference type="GO" id="GO:0005737">
    <property type="term" value="C:cytoplasm"/>
    <property type="evidence" value="ECO:0007669"/>
    <property type="project" value="UniProtKB-ARBA"/>
</dbReference>
<evidence type="ECO:0000256" key="3">
    <source>
        <dbReference type="ARBA" id="ARBA00022801"/>
    </source>
</evidence>
<comment type="similarity">
    <text evidence="1">Belongs to the peptidase M24B family.</text>
</comment>
<dbReference type="InterPro" id="IPR033740">
    <property type="entry name" value="Pept_M24B"/>
</dbReference>
<dbReference type="SUPFAM" id="SSF53092">
    <property type="entry name" value="Creatinase/prolidase N-terminal domain"/>
    <property type="match status" value="1"/>
</dbReference>
<dbReference type="InterPro" id="IPR000994">
    <property type="entry name" value="Pept_M24"/>
</dbReference>
<dbReference type="Pfam" id="PF16188">
    <property type="entry name" value="Peptidase_M24_C"/>
    <property type="match status" value="1"/>
</dbReference>
<evidence type="ECO:0000259" key="6">
    <source>
        <dbReference type="Pfam" id="PF16188"/>
    </source>
</evidence>
<evidence type="ECO:0000259" key="5">
    <source>
        <dbReference type="Pfam" id="PF01321"/>
    </source>
</evidence>
<dbReference type="eggNOG" id="COG0006">
    <property type="taxonomic scope" value="Bacteria"/>
</dbReference>
<accession>K0AW01</accession>
<dbReference type="Gene3D" id="3.90.230.10">
    <property type="entry name" value="Creatinase/methionine aminopeptidase superfamily"/>
    <property type="match status" value="1"/>
</dbReference>
<dbReference type="InterPro" id="IPR029149">
    <property type="entry name" value="Creatin/AminoP/Spt16_N"/>
</dbReference>
<dbReference type="Pfam" id="PF16189">
    <property type="entry name" value="Creatinase_N_2"/>
    <property type="match status" value="1"/>
</dbReference>
<dbReference type="PATRIC" id="fig|1128398.3.peg.357"/>
<dbReference type="Proteomes" id="UP000006094">
    <property type="component" value="Chromosome"/>
</dbReference>
<reference evidence="7 8" key="1">
    <citation type="journal article" date="2012" name="PLoS ONE">
        <title>The purine-utilizing bacterium Clostridium acidurici 9a: a genome-guided metabolic reconsideration.</title>
        <authorList>
            <person name="Hartwich K."/>
            <person name="Poehlein A."/>
            <person name="Daniel R."/>
        </authorList>
    </citation>
    <scope>NUCLEOTIDE SEQUENCE [LARGE SCALE GENOMIC DNA]</scope>
    <source>
        <strain evidence="8">ATCC 7906 / DSM 604 / BCRC 14475 / CIP 104303 / KCTC 5404 / NCIMB 10678 / 9a</strain>
    </source>
</reference>
<dbReference type="RefSeq" id="WP_014966561.1">
    <property type="nucleotide sequence ID" value="NC_018664.1"/>
</dbReference>
<dbReference type="HOGENOM" id="CLU_011781_2_4_9"/>
<evidence type="ECO:0000256" key="1">
    <source>
        <dbReference type="ARBA" id="ARBA00008766"/>
    </source>
</evidence>
<dbReference type="CDD" id="cd01085">
    <property type="entry name" value="APP"/>
    <property type="match status" value="1"/>
</dbReference>
<keyword evidence="7" id="KW-0031">Aminopeptidase</keyword>
<dbReference type="AlphaFoldDB" id="K0AW01"/>
<proteinExistence type="inferred from homology"/>
<organism evidence="7 8">
    <name type="scientific">Gottschalkia acidurici (strain ATCC 7906 / DSM 604 / BCRC 14475 / CIP 104303 / KCTC 5404 / NCIMB 10678 / 9a)</name>
    <name type="common">Clostridium acidurici</name>
    <dbReference type="NCBI Taxonomy" id="1128398"/>
    <lineage>
        <taxon>Bacteria</taxon>
        <taxon>Bacillati</taxon>
        <taxon>Bacillota</taxon>
        <taxon>Tissierellia</taxon>
        <taxon>Tissierellales</taxon>
        <taxon>Gottschalkiaceae</taxon>
        <taxon>Gottschalkia</taxon>
    </lineage>
</organism>
<keyword evidence="2" id="KW-0479">Metal-binding</keyword>
<dbReference type="OrthoDB" id="9806388at2"/>
<dbReference type="InterPro" id="IPR036005">
    <property type="entry name" value="Creatinase/aminopeptidase-like"/>
</dbReference>
<dbReference type="SUPFAM" id="SSF55920">
    <property type="entry name" value="Creatinase/aminopeptidase"/>
    <property type="match status" value="1"/>
</dbReference>
<gene>
    <name evidence="7" type="primary">pepP</name>
    <name evidence="7" type="ordered locus">Curi_c03490</name>
</gene>
<protein>
    <submittedName>
        <fullName evidence="7">Xaa-pro aminopeptidase 1</fullName>
        <ecNumber evidence="7">3.4.11.9</ecNumber>
    </submittedName>
</protein>
<feature type="domain" description="Peptidase M24" evidence="4">
    <location>
        <begin position="310"/>
        <end position="524"/>
    </location>
</feature>
<feature type="domain" description="Peptidase M24 C-terminal" evidence="6">
    <location>
        <begin position="532"/>
        <end position="591"/>
    </location>
</feature>
<dbReference type="EC" id="3.4.11.9" evidence="7"/>
<evidence type="ECO:0000259" key="4">
    <source>
        <dbReference type="Pfam" id="PF00557"/>
    </source>
</evidence>
<dbReference type="InterPro" id="IPR050422">
    <property type="entry name" value="X-Pro_aminopeptidase_P"/>
</dbReference>
<name>K0AW01_GOTA9</name>
<dbReference type="Pfam" id="PF01321">
    <property type="entry name" value="Creatinase_N"/>
    <property type="match status" value="1"/>
</dbReference>
<dbReference type="PANTHER" id="PTHR43763">
    <property type="entry name" value="XAA-PRO AMINOPEPTIDASE 1"/>
    <property type="match status" value="1"/>
</dbReference>
<evidence type="ECO:0000313" key="7">
    <source>
        <dbReference type="EMBL" id="AFS77424.1"/>
    </source>
</evidence>
<evidence type="ECO:0000313" key="8">
    <source>
        <dbReference type="Proteomes" id="UP000006094"/>
    </source>
</evidence>
<dbReference type="Gene3D" id="3.40.350.10">
    <property type="entry name" value="Creatinase/prolidase N-terminal domain"/>
    <property type="match status" value="2"/>
</dbReference>
<dbReference type="FunFam" id="3.40.350.10:FF:000003">
    <property type="entry name" value="Xaa-pro aminopeptidase P"/>
    <property type="match status" value="1"/>
</dbReference>
<sequence>MKVNEKITSLRKLMKEKNLDAYIIPTSDPHQSEYVPDYWKGREWISGFTGSAGTVVVTMKESGLWTDGRYFIQAEKELKSSEIKLYKMGQDKVPSINKYLEDQLESSSCVGFDGKLFSYDQVKNMKKTFKKKNIKINSSYDLIGELWGERPQLPNEKIFTHDVKYSGKSVKEKLEVVRKKMKEKNADFYVLSSLDDIAWLFNIRGRDIPCNPIAISYTLVSTNNATLFIDDTKLTSSVKEYLCKNGVEIKEYSDIKTVMEKLDWKSNIYLDSSKTSVWLHDSIPSTCEKIYGKDIVMNLKAIKNDIEIENFKKCQIRDGVAMVKFLCWLDKNIGKEKITELSVSEKLEEFRRLGENYIEPSFETISGYKDHGAIVHYSASEDSQYILKNEGMLLLDSGGQYLDGTTDITRTIVLGKVTEEEKRDFTLVLKGNISLSKAKFLYGTTGSRLDILARLPLWEQGLDFKHGTGHGVGYLLGVHEGPQRISYAHNDIKLEPGMLITNEPGLYKENKHGIRTENILLVTEDKKTEFGKFMKFEVTTFCPIDLNGVSVELLTEEEKRWLNEYHKDVYEKLSVYLNEEEKEWLKISTREV</sequence>
<dbReference type="STRING" id="1128398.Curi_c03490"/>
<keyword evidence="8" id="KW-1185">Reference proteome</keyword>
<feature type="domain" description="Creatinase N-terminal" evidence="5">
    <location>
        <begin position="7"/>
        <end position="133"/>
    </location>
</feature>
<dbReference type="Pfam" id="PF00557">
    <property type="entry name" value="Peptidase_M24"/>
    <property type="match status" value="1"/>
</dbReference>
<keyword evidence="3 7" id="KW-0378">Hydrolase</keyword>
<dbReference type="InterPro" id="IPR032416">
    <property type="entry name" value="Peptidase_M24_C"/>
</dbReference>
<keyword evidence="7" id="KW-0645">Protease</keyword>
<dbReference type="FunFam" id="3.90.230.10:FF:000009">
    <property type="entry name" value="xaa-Pro aminopeptidase 2"/>
    <property type="match status" value="1"/>
</dbReference>
<dbReference type="GO" id="GO:0070006">
    <property type="term" value="F:metalloaminopeptidase activity"/>
    <property type="evidence" value="ECO:0007669"/>
    <property type="project" value="InterPro"/>
</dbReference>